<sequence>MNKKKAIVNLKFKSNLSIEDINKVSRERKEILKKTKGLISLFCYTNDETKIVGGTFIFENIELAHQYLGKFMTEGLGPRYGIIPMTLKIDIGSVEGEIIGGDFSSSHVRD</sequence>
<comment type="caution">
    <text evidence="1">The sequence shown here is derived from an EMBL/GenBank/DDBJ whole genome shotgun (WGS) entry which is preliminary data.</text>
</comment>
<name>A0ABW5LKQ8_9FLAO</name>
<reference evidence="2" key="1">
    <citation type="journal article" date="2019" name="Int. J. Syst. Evol. Microbiol.">
        <title>The Global Catalogue of Microorganisms (GCM) 10K type strain sequencing project: providing services to taxonomists for standard genome sequencing and annotation.</title>
        <authorList>
            <consortium name="The Broad Institute Genomics Platform"/>
            <consortium name="The Broad Institute Genome Sequencing Center for Infectious Disease"/>
            <person name="Wu L."/>
            <person name="Ma J."/>
        </authorList>
    </citation>
    <scope>NUCLEOTIDE SEQUENCE [LARGE SCALE GENOMIC DNA]</scope>
    <source>
        <strain evidence="2">KCTC 52274</strain>
    </source>
</reference>
<proteinExistence type="predicted"/>
<gene>
    <name evidence="1" type="ORF">ACFSR1_20740</name>
</gene>
<evidence type="ECO:0000313" key="2">
    <source>
        <dbReference type="Proteomes" id="UP001597319"/>
    </source>
</evidence>
<dbReference type="RefSeq" id="WP_378294947.1">
    <property type="nucleotide sequence ID" value="NZ_JBHULE010000035.1"/>
</dbReference>
<evidence type="ECO:0000313" key="1">
    <source>
        <dbReference type="EMBL" id="MFD2565119.1"/>
    </source>
</evidence>
<dbReference type="EMBL" id="JBHULE010000035">
    <property type="protein sequence ID" value="MFD2565119.1"/>
    <property type="molecule type" value="Genomic_DNA"/>
</dbReference>
<keyword evidence="2" id="KW-1185">Reference proteome</keyword>
<dbReference type="Proteomes" id="UP001597319">
    <property type="component" value="Unassembled WGS sequence"/>
</dbReference>
<organism evidence="1 2">
    <name type="scientific">Aquimarina rubra</name>
    <dbReference type="NCBI Taxonomy" id="1920033"/>
    <lineage>
        <taxon>Bacteria</taxon>
        <taxon>Pseudomonadati</taxon>
        <taxon>Bacteroidota</taxon>
        <taxon>Flavobacteriia</taxon>
        <taxon>Flavobacteriales</taxon>
        <taxon>Flavobacteriaceae</taxon>
        <taxon>Aquimarina</taxon>
    </lineage>
</organism>
<protein>
    <submittedName>
        <fullName evidence="1">Uncharacterized protein</fullName>
    </submittedName>
</protein>
<dbReference type="Gene3D" id="3.30.70.100">
    <property type="match status" value="1"/>
</dbReference>
<accession>A0ABW5LKQ8</accession>